<dbReference type="Pfam" id="PF00226">
    <property type="entry name" value="DnaJ"/>
    <property type="match status" value="1"/>
</dbReference>
<dbReference type="AlphaFoldDB" id="A0AAV8XHB8"/>
<accession>A0AAV8XHB8</accession>
<protein>
    <recommendedName>
        <fullName evidence="1">J domain-containing protein</fullName>
    </recommendedName>
</protein>
<dbReference type="PANTHER" id="PTHR44144:SF1">
    <property type="entry name" value="DNAJ HOMOLOG SUBFAMILY C MEMBER 9"/>
    <property type="match status" value="1"/>
</dbReference>
<name>A0AAV8XHB8_9CUCU</name>
<organism evidence="2 3">
    <name type="scientific">Aromia moschata</name>
    <dbReference type="NCBI Taxonomy" id="1265417"/>
    <lineage>
        <taxon>Eukaryota</taxon>
        <taxon>Metazoa</taxon>
        <taxon>Ecdysozoa</taxon>
        <taxon>Arthropoda</taxon>
        <taxon>Hexapoda</taxon>
        <taxon>Insecta</taxon>
        <taxon>Pterygota</taxon>
        <taxon>Neoptera</taxon>
        <taxon>Endopterygota</taxon>
        <taxon>Coleoptera</taxon>
        <taxon>Polyphaga</taxon>
        <taxon>Cucujiformia</taxon>
        <taxon>Chrysomeloidea</taxon>
        <taxon>Cerambycidae</taxon>
        <taxon>Cerambycinae</taxon>
        <taxon>Callichromatini</taxon>
        <taxon>Aromia</taxon>
    </lineage>
</organism>
<proteinExistence type="predicted"/>
<comment type="caution">
    <text evidence="2">The sequence shown here is derived from an EMBL/GenBank/DDBJ whole genome shotgun (WGS) entry which is preliminary data.</text>
</comment>
<dbReference type="InterPro" id="IPR018253">
    <property type="entry name" value="DnaJ_domain_CS"/>
</dbReference>
<evidence type="ECO:0000313" key="3">
    <source>
        <dbReference type="Proteomes" id="UP001162162"/>
    </source>
</evidence>
<dbReference type="InterPro" id="IPR036869">
    <property type="entry name" value="J_dom_sf"/>
</dbReference>
<dbReference type="Gene3D" id="1.10.287.110">
    <property type="entry name" value="DnaJ domain"/>
    <property type="match status" value="1"/>
</dbReference>
<dbReference type="CDD" id="cd06257">
    <property type="entry name" value="DnaJ"/>
    <property type="match status" value="1"/>
</dbReference>
<dbReference type="EMBL" id="JAPWTK010000594">
    <property type="protein sequence ID" value="KAJ8937974.1"/>
    <property type="molecule type" value="Genomic_DNA"/>
</dbReference>
<keyword evidence="3" id="KW-1185">Reference proteome</keyword>
<dbReference type="PROSITE" id="PS00636">
    <property type="entry name" value="DNAJ_1"/>
    <property type="match status" value="1"/>
</dbReference>
<sequence length="254" mass="30810">MSSLKFLCEKYFGTNNFYNILKVKPNASEKVIKRAYHKLSLLVHPDRVEQAQKEVATEKFKVLGKIHSILQDGEKRRFYDEYGELDEFMDLTYNWLGYWLSMFKKIDIGDVKKYEREYLGSETERRDIKRAYEISRGNMDTILEMVPFSNCDSEPRITRIVRRMVENGEVEWYKAFFNESKSKKAKRRKRWEQEQRETESISMKEIEEEMDRNMRLRARKFEKLFADIRKKYCSRKRNKCILHGTIQKMARKKR</sequence>
<dbReference type="InterPro" id="IPR056453">
    <property type="entry name" value="HTH_DNAJC9"/>
</dbReference>
<dbReference type="GO" id="GO:0005737">
    <property type="term" value="C:cytoplasm"/>
    <property type="evidence" value="ECO:0007669"/>
    <property type="project" value="TreeGrafter"/>
</dbReference>
<dbReference type="Proteomes" id="UP001162162">
    <property type="component" value="Unassembled WGS sequence"/>
</dbReference>
<dbReference type="InterPro" id="IPR001623">
    <property type="entry name" value="DnaJ_domain"/>
</dbReference>
<evidence type="ECO:0000313" key="2">
    <source>
        <dbReference type="EMBL" id="KAJ8937974.1"/>
    </source>
</evidence>
<dbReference type="SUPFAM" id="SSF46565">
    <property type="entry name" value="Chaperone J-domain"/>
    <property type="match status" value="1"/>
</dbReference>
<dbReference type="SMART" id="SM00271">
    <property type="entry name" value="DnaJ"/>
    <property type="match status" value="1"/>
</dbReference>
<dbReference type="PRINTS" id="PR00625">
    <property type="entry name" value="JDOMAIN"/>
</dbReference>
<dbReference type="PANTHER" id="PTHR44144">
    <property type="entry name" value="DNAJ HOMOLOG SUBFAMILY C MEMBER 9"/>
    <property type="match status" value="1"/>
</dbReference>
<evidence type="ECO:0000259" key="1">
    <source>
        <dbReference type="PROSITE" id="PS50076"/>
    </source>
</evidence>
<dbReference type="GO" id="GO:0031072">
    <property type="term" value="F:heat shock protein binding"/>
    <property type="evidence" value="ECO:0007669"/>
    <property type="project" value="TreeGrafter"/>
</dbReference>
<feature type="domain" description="J" evidence="1">
    <location>
        <begin position="16"/>
        <end position="83"/>
    </location>
</feature>
<dbReference type="PROSITE" id="PS50076">
    <property type="entry name" value="DNAJ_2"/>
    <property type="match status" value="1"/>
</dbReference>
<dbReference type="Pfam" id="PF23302">
    <property type="entry name" value="HTH_DNAJC9"/>
    <property type="match status" value="1"/>
</dbReference>
<reference evidence="2" key="1">
    <citation type="journal article" date="2023" name="Insect Mol. Biol.">
        <title>Genome sequencing provides insights into the evolution of gene families encoding plant cell wall-degrading enzymes in longhorned beetles.</title>
        <authorList>
            <person name="Shin N.R."/>
            <person name="Okamura Y."/>
            <person name="Kirsch R."/>
            <person name="Pauchet Y."/>
        </authorList>
    </citation>
    <scope>NUCLEOTIDE SEQUENCE</scope>
    <source>
        <strain evidence="2">AMC_N1</strain>
    </source>
</reference>
<dbReference type="GO" id="GO:0005634">
    <property type="term" value="C:nucleus"/>
    <property type="evidence" value="ECO:0007669"/>
    <property type="project" value="TreeGrafter"/>
</dbReference>
<gene>
    <name evidence="2" type="ORF">NQ318_010944</name>
</gene>
<dbReference type="InterPro" id="IPR052594">
    <property type="entry name" value="J_domain-containing_protein"/>
</dbReference>